<dbReference type="PANTHER" id="PTHR43201">
    <property type="entry name" value="ACYL-COA SYNTHETASE"/>
    <property type="match status" value="1"/>
</dbReference>
<accession>A0ABS3WGL4</accession>
<dbReference type="InterPro" id="IPR045851">
    <property type="entry name" value="AMP-bd_C_sf"/>
</dbReference>
<protein>
    <submittedName>
        <fullName evidence="5">AMP-binding protein</fullName>
    </submittedName>
</protein>
<dbReference type="Pfam" id="PF00501">
    <property type="entry name" value="AMP-binding"/>
    <property type="match status" value="1"/>
</dbReference>
<keyword evidence="6" id="KW-1185">Reference proteome</keyword>
<sequence>MKTDNRQDHDYLFLDRLERADARKTAVVDLNGGRPVALTFGELNELSDRAAQGLIDLGVEAGENVAYLLPNGWEFVVLTLAIWKAGAVACPMLPALREREIPFIMRKSNSKVLIIAEEHKGFRYGELIGRILGELPGMRSLITIKPGSPARRKTSLGGLAAQAPDRARLGRRRPGASAASQLLFTSGTTGEPKGVVHTHGTLGHGVAAHVEALGLTPDDRVWIPSPMAHQTGFLYGMSLALYLGATQICQSVWQMDTARAAIEEHGATFVQAAMPFLADLTRVSAPPKGLGAFVATGAPVPRKLAQEAAEKLSCKVVGGWGSTESCMISVGSVRAYGEASWNTDGRAIAGRDMKVTDEEGRTLPPGKEGLFKVRTPAMFTAYLDHPEWYEAAVDPDGFFNTGDLAVIDEEGNLRLTGRVKDIINRGGMKVPVAEVENVLYQMDRLRDVAIVGMPDERLNERICAYVSLRNAEDTLRLDELTAYLKSQGVAKIYWPERLEVIGDMPRTTTGKIQKFILRQSIADKLGAELQWTSRAE</sequence>
<evidence type="ECO:0000256" key="2">
    <source>
        <dbReference type="ARBA" id="ARBA00022598"/>
    </source>
</evidence>
<dbReference type="RefSeq" id="WP_208850126.1">
    <property type="nucleotide sequence ID" value="NZ_JAGGDJ010000033.1"/>
</dbReference>
<dbReference type="PANTHER" id="PTHR43201:SF5">
    <property type="entry name" value="MEDIUM-CHAIN ACYL-COA LIGASE ACSF2, MITOCHONDRIAL"/>
    <property type="match status" value="1"/>
</dbReference>
<dbReference type="Proteomes" id="UP000670947">
    <property type="component" value="Unassembled WGS sequence"/>
</dbReference>
<dbReference type="Gene3D" id="3.30.300.30">
    <property type="match status" value="1"/>
</dbReference>
<reference evidence="5 6" key="1">
    <citation type="submission" date="2021-03" db="EMBL/GenBank/DDBJ databases">
        <title>Paenibacillus artemisicola MWE-103 whole genome sequence.</title>
        <authorList>
            <person name="Ham Y.J."/>
        </authorList>
    </citation>
    <scope>NUCLEOTIDE SEQUENCE [LARGE SCALE GENOMIC DNA]</scope>
    <source>
        <strain evidence="5 6">MWE-103</strain>
    </source>
</reference>
<feature type="domain" description="AMP-binding enzyme C-terminal" evidence="4">
    <location>
        <begin position="434"/>
        <end position="511"/>
    </location>
</feature>
<dbReference type="SUPFAM" id="SSF56801">
    <property type="entry name" value="Acetyl-CoA synthetase-like"/>
    <property type="match status" value="1"/>
</dbReference>
<evidence type="ECO:0000259" key="3">
    <source>
        <dbReference type="Pfam" id="PF00501"/>
    </source>
</evidence>
<dbReference type="PROSITE" id="PS00455">
    <property type="entry name" value="AMP_BINDING"/>
    <property type="match status" value="1"/>
</dbReference>
<organism evidence="5 6">
    <name type="scientific">Paenibacillus artemisiicola</name>
    <dbReference type="NCBI Taxonomy" id="1172618"/>
    <lineage>
        <taxon>Bacteria</taxon>
        <taxon>Bacillati</taxon>
        <taxon>Bacillota</taxon>
        <taxon>Bacilli</taxon>
        <taxon>Bacillales</taxon>
        <taxon>Paenibacillaceae</taxon>
        <taxon>Paenibacillus</taxon>
    </lineage>
</organism>
<dbReference type="InterPro" id="IPR025110">
    <property type="entry name" value="AMP-bd_C"/>
</dbReference>
<keyword evidence="2" id="KW-0436">Ligase</keyword>
<dbReference type="EMBL" id="JAGGDJ010000033">
    <property type="protein sequence ID" value="MBO7747432.1"/>
    <property type="molecule type" value="Genomic_DNA"/>
</dbReference>
<dbReference type="InterPro" id="IPR020845">
    <property type="entry name" value="AMP-binding_CS"/>
</dbReference>
<dbReference type="Gene3D" id="3.40.50.12780">
    <property type="entry name" value="N-terminal domain of ligase-like"/>
    <property type="match status" value="1"/>
</dbReference>
<proteinExistence type="inferred from homology"/>
<gene>
    <name evidence="5" type="ORF">I8J29_24910</name>
</gene>
<evidence type="ECO:0000313" key="5">
    <source>
        <dbReference type="EMBL" id="MBO7747432.1"/>
    </source>
</evidence>
<feature type="domain" description="AMP-dependent synthetase/ligase" evidence="3">
    <location>
        <begin position="21"/>
        <end position="383"/>
    </location>
</feature>
<name>A0ABS3WGL4_9BACL</name>
<evidence type="ECO:0000313" key="6">
    <source>
        <dbReference type="Proteomes" id="UP000670947"/>
    </source>
</evidence>
<evidence type="ECO:0000256" key="1">
    <source>
        <dbReference type="ARBA" id="ARBA00006432"/>
    </source>
</evidence>
<dbReference type="InterPro" id="IPR000873">
    <property type="entry name" value="AMP-dep_synth/lig_dom"/>
</dbReference>
<comment type="similarity">
    <text evidence="1">Belongs to the ATP-dependent AMP-binding enzyme family.</text>
</comment>
<dbReference type="InterPro" id="IPR042099">
    <property type="entry name" value="ANL_N_sf"/>
</dbReference>
<comment type="caution">
    <text evidence="5">The sequence shown here is derived from an EMBL/GenBank/DDBJ whole genome shotgun (WGS) entry which is preliminary data.</text>
</comment>
<evidence type="ECO:0000259" key="4">
    <source>
        <dbReference type="Pfam" id="PF13193"/>
    </source>
</evidence>
<dbReference type="Pfam" id="PF13193">
    <property type="entry name" value="AMP-binding_C"/>
    <property type="match status" value="1"/>
</dbReference>